<keyword evidence="2" id="KW-1185">Reference proteome</keyword>
<accession>A0A975IHI3</accession>
<organism evidence="1 2">
    <name type="scientific">Thiothrix unzii</name>
    <dbReference type="NCBI Taxonomy" id="111769"/>
    <lineage>
        <taxon>Bacteria</taxon>
        <taxon>Pseudomonadati</taxon>
        <taxon>Pseudomonadota</taxon>
        <taxon>Gammaproteobacteria</taxon>
        <taxon>Thiotrichales</taxon>
        <taxon>Thiotrichaceae</taxon>
        <taxon>Thiothrix</taxon>
    </lineage>
</organism>
<protein>
    <submittedName>
        <fullName evidence="1">Uncharacterized protein</fullName>
    </submittedName>
</protein>
<evidence type="ECO:0000313" key="1">
    <source>
        <dbReference type="EMBL" id="QTR52670.1"/>
    </source>
</evidence>
<dbReference type="KEGG" id="tun:J9260_13285"/>
<proteinExistence type="predicted"/>
<sequence>MLIALDYDNTWTSHPAAWPDFVHLFKGMGYEFVCVTSRGATAKNKQELSRTIGEYMPVVFCNHQPKREIARRFGFSPDIWIDDRPETIPLMPEQWLGRKSFSGDTAMLEITPRYVPAALRKM</sequence>
<reference evidence="1" key="1">
    <citation type="submission" date="2021-04" db="EMBL/GenBank/DDBJ databases">
        <title>Genomics, taxonomy and metabolism of representatives of sulfur bacteria of the genus Thiothrix: Thiothrix fructosivorans QT, Thiothrix unzii A1T and three new species, Thiothrix subterranea sp. nov., Thiothrix litoralis sp. nov. and 'Candidatus Thiothrix anitrata' sp. nov.</title>
        <authorList>
            <person name="Ravin N.V."/>
            <person name="Smolyakov D."/>
            <person name="Rudenko T.S."/>
            <person name="Mardanov A.V."/>
            <person name="Beletsky A.V."/>
            <person name="Markov N.D."/>
            <person name="Fomenkov A.I."/>
            <person name="Roberts R.J."/>
            <person name="Karnachuk O.V."/>
            <person name="Novikov A."/>
            <person name="Grabovich M.Y."/>
        </authorList>
    </citation>
    <scope>NUCLEOTIDE SEQUENCE</scope>
    <source>
        <strain evidence="1">A1</strain>
    </source>
</reference>
<evidence type="ECO:0000313" key="2">
    <source>
        <dbReference type="Proteomes" id="UP000672009"/>
    </source>
</evidence>
<dbReference type="RefSeq" id="WP_210218210.1">
    <property type="nucleotide sequence ID" value="NZ_CP072793.1"/>
</dbReference>
<dbReference type="AlphaFoldDB" id="A0A975IHI3"/>
<name>A0A975IHI3_9GAMM</name>
<dbReference type="EMBL" id="CP072793">
    <property type="protein sequence ID" value="QTR52670.1"/>
    <property type="molecule type" value="Genomic_DNA"/>
</dbReference>
<dbReference type="Proteomes" id="UP000672009">
    <property type="component" value="Chromosome"/>
</dbReference>
<gene>
    <name evidence="1" type="ORF">J9260_13285</name>
</gene>